<dbReference type="Proteomes" id="UP000460435">
    <property type="component" value="Unassembled WGS sequence"/>
</dbReference>
<dbReference type="PANTHER" id="PTHR33472">
    <property type="entry name" value="OS01G0106600 PROTEIN"/>
    <property type="match status" value="1"/>
</dbReference>
<feature type="transmembrane region" description="Helical" evidence="2">
    <location>
        <begin position="275"/>
        <end position="296"/>
    </location>
</feature>
<keyword evidence="2" id="KW-0812">Transmembrane</keyword>
<dbReference type="PANTHER" id="PTHR33472:SF28">
    <property type="entry name" value="BROMO AND FHA DOMAIN-CONTAINING PROTEIN DDB_G0267958"/>
    <property type="match status" value="1"/>
</dbReference>
<feature type="region of interest" description="Disordered" evidence="1">
    <location>
        <begin position="32"/>
        <end position="69"/>
    </location>
</feature>
<evidence type="ECO:0000256" key="2">
    <source>
        <dbReference type="SAM" id="Phobius"/>
    </source>
</evidence>
<feature type="compositionally biased region" description="Basic and acidic residues" evidence="1">
    <location>
        <begin position="549"/>
        <end position="560"/>
    </location>
</feature>
<evidence type="ECO:0000313" key="6">
    <source>
        <dbReference type="Proteomes" id="UP000460435"/>
    </source>
</evidence>
<feature type="transmembrane region" description="Helical" evidence="2">
    <location>
        <begin position="219"/>
        <end position="240"/>
    </location>
</feature>
<feature type="domain" description="Leucine rich repeat variant" evidence="3">
    <location>
        <begin position="635"/>
        <end position="693"/>
    </location>
</feature>
<evidence type="ECO:0000256" key="1">
    <source>
        <dbReference type="SAM" id="MobiDB-lite"/>
    </source>
</evidence>
<dbReference type="InterPro" id="IPR057697">
    <property type="entry name" value="DUF7937"/>
</dbReference>
<reference evidence="5 6" key="1">
    <citation type="submission" date="2019-11" db="EMBL/GenBank/DDBJ databases">
        <authorList>
            <person name="Li X.-J."/>
            <person name="Feng X.-M."/>
        </authorList>
    </citation>
    <scope>NUCLEOTIDE SEQUENCE [LARGE SCALE GENOMIC DNA]</scope>
    <source>
        <strain evidence="5 6">XMNu-373</strain>
    </source>
</reference>
<feature type="transmembrane region" description="Helical" evidence="2">
    <location>
        <begin position="246"/>
        <end position="268"/>
    </location>
</feature>
<feature type="transmembrane region" description="Helical" evidence="2">
    <location>
        <begin position="182"/>
        <end position="198"/>
    </location>
</feature>
<keyword evidence="6" id="KW-1185">Reference proteome</keyword>
<keyword evidence="2" id="KW-0472">Membrane</keyword>
<feature type="compositionally biased region" description="Acidic residues" evidence="1">
    <location>
        <begin position="561"/>
        <end position="571"/>
    </location>
</feature>
<dbReference type="InterPro" id="IPR057893">
    <property type="entry name" value="LRV_2"/>
</dbReference>
<proteinExistence type="predicted"/>
<feature type="compositionally biased region" description="Low complexity" evidence="1">
    <location>
        <begin position="490"/>
        <end position="506"/>
    </location>
</feature>
<feature type="transmembrane region" description="Helical" evidence="2">
    <location>
        <begin position="321"/>
        <end position="340"/>
    </location>
</feature>
<protein>
    <submittedName>
        <fullName evidence="5">Uncharacterized protein</fullName>
    </submittedName>
</protein>
<dbReference type="Pfam" id="PF25592">
    <property type="entry name" value="DUF7937"/>
    <property type="match status" value="1"/>
</dbReference>
<feature type="compositionally biased region" description="Low complexity" evidence="1">
    <location>
        <begin position="513"/>
        <end position="544"/>
    </location>
</feature>
<dbReference type="EMBL" id="WLZY01000002">
    <property type="protein sequence ID" value="NDL56745.1"/>
    <property type="molecule type" value="Genomic_DNA"/>
</dbReference>
<feature type="region of interest" description="Disordered" evidence="1">
    <location>
        <begin position="484"/>
        <end position="631"/>
    </location>
</feature>
<gene>
    <name evidence="5" type="ORF">F7O44_06640</name>
</gene>
<keyword evidence="2" id="KW-1133">Transmembrane helix</keyword>
<accession>A0A7K3M0C2</accession>
<sequence length="693" mass="71107">MMNFCGNCGARNAGTAFCTNCGQPMATAAQQPAVPGGGSAAVSPPPDQAVAPDVSAPVQRPADAAAPSSTRTANPFAAISIGDYVRDGLALLLLLIPLGMAWDFQDNATGKVYVILVTLLSILSLSLPYLKAASVLPPHLAPAQLRLVRLAANAPYLIVVLVTLVLGYLGDTAEGQFDLGDGVGIGLVIGLAGALLAAQGRQSEQGSDGDGPIWRISALGMAGLAAIMSVIAAIIFLIDLAELFEWSQIVVLLLVLAFYVVVPLIPVLGMYRGEFAWRDVAIVIGAVGLLTSFWALNADQTMGDVWSLRLPIDTQLNGPQILFWPAIGVAAAAVGVLRVVQPVAGAARWIGLARRVIEMGGLFAVFSVIILVFQLFEQEDARGVLIAILVISLIVVAAALVGRNALITDARSGRSVAVGVAGVFFIAGIVIASVLGASDNTIIDLSSAAFISALFIFAAVIAAALTAPPSVRSELGQFTIGQAGPRERASQQGAAPAAQVSAADSRGAGGGSAQEAGAKSGSMAPAAGATTAAAGTEAAPAVAESQQPEVKESEARKPEIQEPEESFEAEEPGVSQPADKNSGADDEPATRVMPVTDIQSQGQVDPAAAEEPTQISVTDEAATRVEPEPATASGYTAAMAADPNTPLQTLADIAAKEPSLRPHIASNPATYPELLDWLGQLGDPAVDDALRRR</sequence>
<feature type="transmembrane region" description="Helical" evidence="2">
    <location>
        <begin position="150"/>
        <end position="170"/>
    </location>
</feature>
<feature type="domain" description="DUF7937" evidence="4">
    <location>
        <begin position="83"/>
        <end position="474"/>
    </location>
</feature>
<name>A0A7K3M0C2_9ACTN</name>
<dbReference type="Pfam" id="PF25591">
    <property type="entry name" value="LRV_2"/>
    <property type="match status" value="1"/>
</dbReference>
<feature type="transmembrane region" description="Helical" evidence="2">
    <location>
        <begin position="447"/>
        <end position="467"/>
    </location>
</feature>
<feature type="transmembrane region" description="Helical" evidence="2">
    <location>
        <begin position="382"/>
        <end position="402"/>
    </location>
</feature>
<dbReference type="AlphaFoldDB" id="A0A7K3M0C2"/>
<feature type="transmembrane region" description="Helical" evidence="2">
    <location>
        <begin position="111"/>
        <end position="130"/>
    </location>
</feature>
<feature type="transmembrane region" description="Helical" evidence="2">
    <location>
        <begin position="352"/>
        <end position="376"/>
    </location>
</feature>
<comment type="caution">
    <text evidence="5">The sequence shown here is derived from an EMBL/GenBank/DDBJ whole genome shotgun (WGS) entry which is preliminary data.</text>
</comment>
<evidence type="ECO:0000259" key="3">
    <source>
        <dbReference type="Pfam" id="PF25591"/>
    </source>
</evidence>
<feature type="transmembrane region" description="Helical" evidence="2">
    <location>
        <begin position="414"/>
        <end position="435"/>
    </location>
</feature>
<evidence type="ECO:0000313" key="5">
    <source>
        <dbReference type="EMBL" id="NDL56745.1"/>
    </source>
</evidence>
<evidence type="ECO:0000259" key="4">
    <source>
        <dbReference type="Pfam" id="PF25592"/>
    </source>
</evidence>
<organism evidence="5 6">
    <name type="scientific">Phytoactinopolyspora mesophila</name>
    <dbReference type="NCBI Taxonomy" id="2650750"/>
    <lineage>
        <taxon>Bacteria</taxon>
        <taxon>Bacillati</taxon>
        <taxon>Actinomycetota</taxon>
        <taxon>Actinomycetes</taxon>
        <taxon>Jiangellales</taxon>
        <taxon>Jiangellaceae</taxon>
        <taxon>Phytoactinopolyspora</taxon>
    </lineage>
</organism>